<dbReference type="PANTHER" id="PTHR23133">
    <property type="entry name" value="IMIDAZOLEGLYCEROL-PHOSPHATE DEHYDRATASE HIS7"/>
    <property type="match status" value="1"/>
</dbReference>
<dbReference type="NCBIfam" id="NF002111">
    <property type="entry name" value="PRK00951.2-1"/>
    <property type="match status" value="1"/>
</dbReference>
<comment type="caution">
    <text evidence="8">The sequence shown here is derived from an EMBL/GenBank/DDBJ whole genome shotgun (WGS) entry which is preliminary data.</text>
</comment>
<dbReference type="OrthoDB" id="9790411at2"/>
<dbReference type="InterPro" id="IPR038494">
    <property type="entry name" value="IGPD_sf"/>
</dbReference>
<dbReference type="GO" id="GO:0005737">
    <property type="term" value="C:cytoplasm"/>
    <property type="evidence" value="ECO:0007669"/>
    <property type="project" value="UniProtKB-SubCell"/>
</dbReference>
<evidence type="ECO:0000256" key="2">
    <source>
        <dbReference type="ARBA" id="ARBA00016664"/>
    </source>
</evidence>
<dbReference type="CDD" id="cd07914">
    <property type="entry name" value="IGPD"/>
    <property type="match status" value="1"/>
</dbReference>
<name>R4Z551_9ACTN</name>
<dbReference type="PANTHER" id="PTHR23133:SF2">
    <property type="entry name" value="IMIDAZOLEGLYCEROL-PHOSPHATE DEHYDRATASE"/>
    <property type="match status" value="1"/>
</dbReference>
<dbReference type="UniPathway" id="UPA00031">
    <property type="reaction ID" value="UER00011"/>
</dbReference>
<evidence type="ECO:0000256" key="1">
    <source>
        <dbReference type="ARBA" id="ARBA00005047"/>
    </source>
</evidence>
<evidence type="ECO:0000256" key="7">
    <source>
        <dbReference type="RuleBase" id="RU000599"/>
    </source>
</evidence>
<dbReference type="Gene3D" id="3.30.230.40">
    <property type="entry name" value="Imidazole glycerol phosphate dehydratase, domain 1"/>
    <property type="match status" value="2"/>
</dbReference>
<evidence type="ECO:0000256" key="5">
    <source>
        <dbReference type="ARBA" id="ARBA00023239"/>
    </source>
</evidence>
<dbReference type="Pfam" id="PF00475">
    <property type="entry name" value="IGPD"/>
    <property type="match status" value="1"/>
</dbReference>
<dbReference type="GO" id="GO:0004424">
    <property type="term" value="F:imidazoleglycerol-phosphate dehydratase activity"/>
    <property type="evidence" value="ECO:0007669"/>
    <property type="project" value="UniProtKB-UniRule"/>
</dbReference>
<evidence type="ECO:0000256" key="4">
    <source>
        <dbReference type="ARBA" id="ARBA00023102"/>
    </source>
</evidence>
<dbReference type="Proteomes" id="UP000018291">
    <property type="component" value="Unassembled WGS sequence"/>
</dbReference>
<dbReference type="PROSITE" id="PS00955">
    <property type="entry name" value="IGP_DEHYDRATASE_2"/>
    <property type="match status" value="1"/>
</dbReference>
<dbReference type="SUPFAM" id="SSF54211">
    <property type="entry name" value="Ribosomal protein S5 domain 2-like"/>
    <property type="match status" value="2"/>
</dbReference>
<proteinExistence type="inferred from homology"/>
<protein>
    <recommendedName>
        <fullName evidence="2 6">Imidazoleglycerol-phosphate dehydratase</fullName>
        <shortName evidence="6">IGPD</shortName>
        <ecNumber evidence="6 7">4.2.1.19</ecNumber>
    </recommendedName>
</protein>
<evidence type="ECO:0000313" key="8">
    <source>
        <dbReference type="EMBL" id="CCM65838.1"/>
    </source>
</evidence>
<dbReference type="NCBIfam" id="NF002114">
    <property type="entry name" value="PRK00951.2-4"/>
    <property type="match status" value="1"/>
</dbReference>
<dbReference type="RefSeq" id="WP_012230945.1">
    <property type="nucleotide sequence ID" value="NZ_HG422565.1"/>
</dbReference>
<keyword evidence="6" id="KW-0963">Cytoplasm</keyword>
<comment type="pathway">
    <text evidence="1 6 7">Amino-acid biosynthesis; L-histidine biosynthesis; L-histidine from 5-phospho-alpha-D-ribose 1-diphosphate: step 6/9.</text>
</comment>
<dbReference type="STRING" id="1229780.BN381_80368"/>
<dbReference type="FunFam" id="3.30.230.40:FF:000003">
    <property type="entry name" value="Imidazoleglycerol-phosphate dehydratase HisB"/>
    <property type="match status" value="1"/>
</dbReference>
<dbReference type="InterPro" id="IPR000807">
    <property type="entry name" value="ImidazoleglycerolP_deHydtase"/>
</dbReference>
<dbReference type="GO" id="GO:0000105">
    <property type="term" value="P:L-histidine biosynthetic process"/>
    <property type="evidence" value="ECO:0007669"/>
    <property type="project" value="UniProtKB-UniRule"/>
</dbReference>
<evidence type="ECO:0000256" key="3">
    <source>
        <dbReference type="ARBA" id="ARBA00022605"/>
    </source>
</evidence>
<gene>
    <name evidence="6 8" type="primary">hisB</name>
    <name evidence="8" type="ORF">BN381_80368</name>
</gene>
<dbReference type="PROSITE" id="PS00954">
    <property type="entry name" value="IGP_DEHYDRATASE_1"/>
    <property type="match status" value="1"/>
</dbReference>
<keyword evidence="4 6" id="KW-0368">Histidine biosynthesis</keyword>
<accession>R4Z551</accession>
<evidence type="ECO:0000313" key="9">
    <source>
        <dbReference type="Proteomes" id="UP000018291"/>
    </source>
</evidence>
<dbReference type="EC" id="4.2.1.19" evidence="6 7"/>
<keyword evidence="3 6" id="KW-0028">Amino-acid biosynthesis</keyword>
<dbReference type="AlphaFoldDB" id="R4Z551"/>
<evidence type="ECO:0000256" key="6">
    <source>
        <dbReference type="HAMAP-Rule" id="MF_00076"/>
    </source>
</evidence>
<reference evidence="8 9" key="1">
    <citation type="journal article" date="2013" name="ISME J.">
        <title>Metabolic model for the filamentous 'Candidatus Microthrix parvicella' based on genomic and metagenomic analyses.</title>
        <authorList>
            <person name="Jon McIlroy S."/>
            <person name="Kristiansen R."/>
            <person name="Albertsen M."/>
            <person name="Michael Karst S."/>
            <person name="Rossetti S."/>
            <person name="Lund Nielsen J."/>
            <person name="Tandoi V."/>
            <person name="James Seviour R."/>
            <person name="Nielsen P.H."/>
        </authorList>
    </citation>
    <scope>NUCLEOTIDE SEQUENCE [LARGE SCALE GENOMIC DNA]</scope>
    <source>
        <strain evidence="8 9">RN1</strain>
    </source>
</reference>
<comment type="catalytic activity">
    <reaction evidence="6 7">
        <text>D-erythro-1-(imidazol-4-yl)glycerol 3-phosphate = 3-(imidazol-4-yl)-2-oxopropyl phosphate + H2O</text>
        <dbReference type="Rhea" id="RHEA:11040"/>
        <dbReference type="ChEBI" id="CHEBI:15377"/>
        <dbReference type="ChEBI" id="CHEBI:57766"/>
        <dbReference type="ChEBI" id="CHEBI:58278"/>
        <dbReference type="EC" id="4.2.1.19"/>
    </reaction>
</comment>
<dbReference type="HAMAP" id="MF_00076">
    <property type="entry name" value="HisB"/>
    <property type="match status" value="1"/>
</dbReference>
<dbReference type="InterPro" id="IPR020565">
    <property type="entry name" value="ImidazoleglycerP_deHydtase_CS"/>
</dbReference>
<dbReference type="HOGENOM" id="CLU_044308_2_0_11"/>
<dbReference type="InterPro" id="IPR020568">
    <property type="entry name" value="Ribosomal_Su5_D2-typ_SF"/>
</dbReference>
<organism evidence="8 9">
    <name type="scientific">Candidatus Neomicrothrix parvicella RN1</name>
    <dbReference type="NCBI Taxonomy" id="1229780"/>
    <lineage>
        <taxon>Bacteria</taxon>
        <taxon>Bacillati</taxon>
        <taxon>Actinomycetota</taxon>
        <taxon>Acidimicrobiia</taxon>
        <taxon>Acidimicrobiales</taxon>
        <taxon>Microthrixaceae</taxon>
        <taxon>Candidatus Neomicrothrix</taxon>
    </lineage>
</organism>
<sequence>MNDQAALRRGTVQRTTAETDISVSIDLDGSGTADVSTGLPFFDHMLDQIGRHGGFDLTVSATGDLHVDGHHTVEDVGIAVGEAFREAVGDKAGVRRFASGLYPLDEALIEVALDLSGRPYVVVDLPFGEVLALGSPPFNPEMAEHFLVSFATSASITLHVTKRGGTNTHHIIEATFKGLARTLRDAVRVEGVGVPSTKGTL</sequence>
<keyword evidence="9" id="KW-1185">Reference proteome</keyword>
<keyword evidence="5 6" id="KW-0456">Lyase</keyword>
<dbReference type="FunFam" id="3.30.230.40:FF:000001">
    <property type="entry name" value="Imidazoleglycerol-phosphate dehydratase HisB"/>
    <property type="match status" value="1"/>
</dbReference>
<dbReference type="EMBL" id="CANL01000078">
    <property type="protein sequence ID" value="CCM65838.1"/>
    <property type="molecule type" value="Genomic_DNA"/>
</dbReference>
<dbReference type="eggNOG" id="COG0131">
    <property type="taxonomic scope" value="Bacteria"/>
</dbReference>
<comment type="subcellular location">
    <subcellularLocation>
        <location evidence="6 7">Cytoplasm</location>
    </subcellularLocation>
</comment>
<comment type="similarity">
    <text evidence="6 7">Belongs to the imidazoleglycerol-phosphate dehydratase family.</text>
</comment>